<dbReference type="AlphaFoldDB" id="A0A1T5EXR9"/>
<dbReference type="Proteomes" id="UP000191055">
    <property type="component" value="Unassembled WGS sequence"/>
</dbReference>
<evidence type="ECO:0000313" key="1">
    <source>
        <dbReference type="EMBL" id="SKB88742.1"/>
    </source>
</evidence>
<reference evidence="1 2" key="1">
    <citation type="submission" date="2017-02" db="EMBL/GenBank/DDBJ databases">
        <authorList>
            <person name="Peterson S.W."/>
        </authorList>
    </citation>
    <scope>NUCLEOTIDE SEQUENCE [LARGE SCALE GENOMIC DNA]</scope>
    <source>
        <strain evidence="1 2">DSM 24412</strain>
    </source>
</reference>
<sequence>MLQLNNSEDVSWESISIMAEASVIRERVDLEPDMEGSGGSKKCYPTGYFDELYSGYIWKCGDACINKWQEWKGEGRKRNC</sequence>
<dbReference type="OrthoDB" id="9985921at2"/>
<organism evidence="1 2">
    <name type="scientific">Alkalitalea saponilacus</name>
    <dbReference type="NCBI Taxonomy" id="889453"/>
    <lineage>
        <taxon>Bacteria</taxon>
        <taxon>Pseudomonadati</taxon>
        <taxon>Bacteroidota</taxon>
        <taxon>Bacteroidia</taxon>
        <taxon>Marinilabiliales</taxon>
        <taxon>Marinilabiliaceae</taxon>
        <taxon>Alkalitalea</taxon>
    </lineage>
</organism>
<proteinExistence type="predicted"/>
<name>A0A1T5EXR9_9BACT</name>
<keyword evidence="2" id="KW-1185">Reference proteome</keyword>
<evidence type="ECO:0000313" key="2">
    <source>
        <dbReference type="Proteomes" id="UP000191055"/>
    </source>
</evidence>
<dbReference type="STRING" id="889453.SAMN03080601_01453"/>
<protein>
    <submittedName>
        <fullName evidence="1">Uncharacterized protein</fullName>
    </submittedName>
</protein>
<gene>
    <name evidence="1" type="ORF">SAMN03080601_01453</name>
</gene>
<accession>A0A1T5EXR9</accession>
<dbReference type="EMBL" id="FUYV01000006">
    <property type="protein sequence ID" value="SKB88742.1"/>
    <property type="molecule type" value="Genomic_DNA"/>
</dbReference>
<dbReference type="RefSeq" id="WP_143255040.1">
    <property type="nucleotide sequence ID" value="NZ_CP021904.1"/>
</dbReference>